<organism evidence="5">
    <name type="scientific">Ammonifex degensii</name>
    <dbReference type="NCBI Taxonomy" id="42838"/>
    <lineage>
        <taxon>Bacteria</taxon>
        <taxon>Bacillati</taxon>
        <taxon>Bacillota</taxon>
        <taxon>Clostridia</taxon>
        <taxon>Thermoanaerobacterales</taxon>
        <taxon>Thermoanaerobacteraceae</taxon>
        <taxon>Ammonifex</taxon>
    </lineage>
</organism>
<dbReference type="GO" id="GO:0003723">
    <property type="term" value="F:RNA binding"/>
    <property type="evidence" value="ECO:0007669"/>
    <property type="project" value="UniProtKB-KW"/>
</dbReference>
<dbReference type="PANTHER" id="PTHR32319">
    <property type="entry name" value="BACTERIAL HEMOLYSIN-LIKE PROTEIN"/>
    <property type="match status" value="1"/>
</dbReference>
<dbReference type="NCBIfam" id="TIGR00478">
    <property type="entry name" value="tly"/>
    <property type="match status" value="1"/>
</dbReference>
<dbReference type="CDD" id="cd00165">
    <property type="entry name" value="S4"/>
    <property type="match status" value="1"/>
</dbReference>
<dbReference type="AlphaFoldDB" id="A0A7C2IWF0"/>
<evidence type="ECO:0000313" key="5">
    <source>
        <dbReference type="EMBL" id="HEL65980.1"/>
    </source>
</evidence>
<comment type="caution">
    <text evidence="5">The sequence shown here is derived from an EMBL/GenBank/DDBJ whole genome shotgun (WGS) entry which is preliminary data.</text>
</comment>
<dbReference type="Gene3D" id="3.40.50.150">
    <property type="entry name" value="Vaccinia Virus protein VP39"/>
    <property type="match status" value="1"/>
</dbReference>
<dbReference type="PROSITE" id="PS50889">
    <property type="entry name" value="S4"/>
    <property type="match status" value="1"/>
</dbReference>
<dbReference type="GO" id="GO:0008168">
    <property type="term" value="F:methyltransferase activity"/>
    <property type="evidence" value="ECO:0007669"/>
    <property type="project" value="UniProtKB-KW"/>
</dbReference>
<keyword evidence="1 3" id="KW-0694">RNA-binding</keyword>
<dbReference type="Pfam" id="PF01479">
    <property type="entry name" value="S4"/>
    <property type="match status" value="1"/>
</dbReference>
<dbReference type="InterPro" id="IPR036986">
    <property type="entry name" value="S4_RNA-bd_sf"/>
</dbReference>
<dbReference type="InterPro" id="IPR002942">
    <property type="entry name" value="S4_RNA-bd"/>
</dbReference>
<dbReference type="EMBL" id="DSMU01000303">
    <property type="protein sequence ID" value="HEL65980.1"/>
    <property type="molecule type" value="Genomic_DNA"/>
</dbReference>
<evidence type="ECO:0000256" key="2">
    <source>
        <dbReference type="ARBA" id="ARBA00029460"/>
    </source>
</evidence>
<keyword evidence="5" id="KW-0808">Transferase</keyword>
<accession>A0A7C2IWF0</accession>
<dbReference type="PIRSF" id="PIRSF005578">
    <property type="entry name" value="TlyA"/>
    <property type="match status" value="1"/>
</dbReference>
<dbReference type="InterPro" id="IPR047048">
    <property type="entry name" value="TlyA"/>
</dbReference>
<dbReference type="CDD" id="cd02440">
    <property type="entry name" value="AdoMet_MTases"/>
    <property type="match status" value="1"/>
</dbReference>
<reference evidence="5" key="1">
    <citation type="journal article" date="2020" name="mSystems">
        <title>Genome- and Community-Level Interaction Insights into Carbon Utilization and Element Cycling Functions of Hydrothermarchaeota in Hydrothermal Sediment.</title>
        <authorList>
            <person name="Zhou Z."/>
            <person name="Liu Y."/>
            <person name="Xu W."/>
            <person name="Pan J."/>
            <person name="Luo Z.H."/>
            <person name="Li M."/>
        </authorList>
    </citation>
    <scope>NUCLEOTIDE SEQUENCE [LARGE SCALE GENOMIC DNA]</scope>
    <source>
        <strain evidence="5">SpSt-300</strain>
    </source>
</reference>
<protein>
    <submittedName>
        <fullName evidence="5">TlyA family RNA methyltransferase</fullName>
    </submittedName>
</protein>
<keyword evidence="5" id="KW-0489">Methyltransferase</keyword>
<dbReference type="SUPFAM" id="SSF55174">
    <property type="entry name" value="Alpha-L RNA-binding motif"/>
    <property type="match status" value="1"/>
</dbReference>
<comment type="similarity">
    <text evidence="2">Belongs to the TlyA family.</text>
</comment>
<feature type="domain" description="RNA-binding S4" evidence="4">
    <location>
        <begin position="6"/>
        <end position="64"/>
    </location>
</feature>
<evidence type="ECO:0000256" key="1">
    <source>
        <dbReference type="ARBA" id="ARBA00022884"/>
    </source>
</evidence>
<dbReference type="PANTHER" id="PTHR32319:SF0">
    <property type="entry name" value="BACTERIAL HEMOLYSIN-LIKE PROTEIN"/>
    <property type="match status" value="1"/>
</dbReference>
<dbReference type="SUPFAM" id="SSF53335">
    <property type="entry name" value="S-adenosyl-L-methionine-dependent methyltransferases"/>
    <property type="match status" value="1"/>
</dbReference>
<evidence type="ECO:0000256" key="3">
    <source>
        <dbReference type="PROSITE-ProRule" id="PRU00182"/>
    </source>
</evidence>
<dbReference type="Pfam" id="PF01728">
    <property type="entry name" value="FtsJ"/>
    <property type="match status" value="1"/>
</dbReference>
<gene>
    <name evidence="5" type="ORF">ENQ34_04810</name>
</gene>
<dbReference type="InterPro" id="IPR002877">
    <property type="entry name" value="RNA_MeTrfase_FtsJ_dom"/>
</dbReference>
<dbReference type="InterPro" id="IPR004538">
    <property type="entry name" value="Hemolysin_A/TlyA"/>
</dbReference>
<dbReference type="Gene3D" id="3.10.290.10">
    <property type="entry name" value="RNA-binding S4 domain"/>
    <property type="match status" value="1"/>
</dbReference>
<evidence type="ECO:0000259" key="4">
    <source>
        <dbReference type="SMART" id="SM00363"/>
    </source>
</evidence>
<dbReference type="InterPro" id="IPR029063">
    <property type="entry name" value="SAM-dependent_MTases_sf"/>
</dbReference>
<proteinExistence type="inferred from homology"/>
<sequence length="293" mass="31650">MSSRRDRLDVVLVAKGYFPSRERARAAVIAGYVFVNGRRAQKPGQSVSPADEIAVQAETLPYVSRGGLKLAHALKVFHLDISGMVVLDVGASTGGFTDCALQAGARRVFAVDVGYGQLAWKLRTDPRVTVIERTNIRYLEPEALGEQADFATVDVSFISLEKVLPPVGRLLKPEGKGIALIKPQFEAGPEKVGKKGVVRDPATHVAVCMKIVAFIRGLGWEVEGLAFSPVRGPEGNIEFFVYFAKTSGQPWEGSIEAVVTGAWEYFEGKGFKGQVLTMPAASPSTVSADRQEE</sequence>
<dbReference type="SMART" id="SM00363">
    <property type="entry name" value="S4"/>
    <property type="match status" value="1"/>
</dbReference>
<dbReference type="GO" id="GO:0032259">
    <property type="term" value="P:methylation"/>
    <property type="evidence" value="ECO:0007669"/>
    <property type="project" value="UniProtKB-KW"/>
</dbReference>
<name>A0A7C2IWF0_9THEO</name>